<keyword evidence="2" id="KW-1185">Reference proteome</keyword>
<accession>D6ZZA8</accession>
<organism evidence="1 2">
    <name type="scientific">Ancylobacter novellus (strain ATCC 8093 / DSM 506 / JCM 20403 / CCM 1077 / IAM 12100 / NBRC 12443 / NCIMB 10456)</name>
    <name type="common">Starkeya novella</name>
    <dbReference type="NCBI Taxonomy" id="639283"/>
    <lineage>
        <taxon>Bacteria</taxon>
        <taxon>Pseudomonadati</taxon>
        <taxon>Pseudomonadota</taxon>
        <taxon>Alphaproteobacteria</taxon>
        <taxon>Hyphomicrobiales</taxon>
        <taxon>Xanthobacteraceae</taxon>
        <taxon>Ancylobacter</taxon>
    </lineage>
</organism>
<evidence type="ECO:0000313" key="1">
    <source>
        <dbReference type="EMBL" id="ADH89244.1"/>
    </source>
</evidence>
<name>D6ZZA8_ANCN5</name>
<dbReference type="eggNOG" id="ENOG502ZISU">
    <property type="taxonomic scope" value="Bacteria"/>
</dbReference>
<dbReference type="AlphaFoldDB" id="D6ZZA8"/>
<gene>
    <name evidence="1" type="ordered locus">Snov_1944</name>
</gene>
<dbReference type="EMBL" id="CP002026">
    <property type="protein sequence ID" value="ADH89244.1"/>
    <property type="molecule type" value="Genomic_DNA"/>
</dbReference>
<sequence length="276" mass="30778">MTSSRAARQTCREHAFVQIQPNGEGVLYEIVARNSVRREMFGRRPYRSSANLEPRPPPRLASKMDNREIAQGCEMHCYACESTNVIVTADGPNSFIVDCMDCGSGRKEDLGMTVLTSKEKDTAGLILPRNIAPMNSPMFIADKYSEMAEDYKSLASMTDNFSEIAKFRKLQKNAEDMAQNEAWLNENYENTLHSNDSVRDNKPAFAAEEEYVLRCLGAALLMQWPSLPATIQRELFDSAGALGELQNTALLRGQIARFLHRHKDDASPTSDLAGSS</sequence>
<dbReference type="KEGG" id="sno:Snov_1944"/>
<dbReference type="HOGENOM" id="CLU_1008009_0_0_5"/>
<reference evidence="1 2" key="1">
    <citation type="journal article" date="2012" name="Stand. Genomic Sci.">
        <title>Complete genome sequence of the facultatively chemolithoautotrophic and methylotrophic alpha Proteobacterium Starkeya novella type strain (ATCC 8093(T)).</title>
        <authorList>
            <person name="Kappler U."/>
            <person name="Davenport K."/>
            <person name="Beatson S."/>
            <person name="Lucas S."/>
            <person name="Lapidus A."/>
            <person name="Copeland A."/>
            <person name="Berry K.W."/>
            <person name="Glavina Del Rio T."/>
            <person name="Hammon N."/>
            <person name="Dalin E."/>
            <person name="Tice H."/>
            <person name="Pitluck S."/>
            <person name="Richardson P."/>
            <person name="Bruce D."/>
            <person name="Goodwin L.A."/>
            <person name="Han C."/>
            <person name="Tapia R."/>
            <person name="Detter J.C."/>
            <person name="Chang Y.J."/>
            <person name="Jeffries C.D."/>
            <person name="Land M."/>
            <person name="Hauser L."/>
            <person name="Kyrpides N.C."/>
            <person name="Goker M."/>
            <person name="Ivanova N."/>
            <person name="Klenk H.P."/>
            <person name="Woyke T."/>
        </authorList>
    </citation>
    <scope>NUCLEOTIDE SEQUENCE [LARGE SCALE GENOMIC DNA]</scope>
    <source>
        <strain evidence="2">ATCC 8093 / DSM 506 / JCM 20403 / CCM 1077 / IAM 12100 / NBRC 12443 / NCIMB 10456</strain>
    </source>
</reference>
<evidence type="ECO:0000313" key="2">
    <source>
        <dbReference type="Proteomes" id="UP000006633"/>
    </source>
</evidence>
<dbReference type="Proteomes" id="UP000006633">
    <property type="component" value="Chromosome"/>
</dbReference>
<proteinExistence type="predicted"/>
<protein>
    <submittedName>
        <fullName evidence="1">Uncharacterized protein</fullName>
    </submittedName>
</protein>